<dbReference type="PANTHER" id="PTHR43304:SF1">
    <property type="entry name" value="PAC DOMAIN-CONTAINING PROTEIN"/>
    <property type="match status" value="1"/>
</dbReference>
<dbReference type="GO" id="GO:0004673">
    <property type="term" value="F:protein histidine kinase activity"/>
    <property type="evidence" value="ECO:0007669"/>
    <property type="project" value="UniProtKB-EC"/>
</dbReference>
<dbReference type="Gene3D" id="3.30.565.10">
    <property type="entry name" value="Histidine kinase-like ATPase, C-terminal domain"/>
    <property type="match status" value="1"/>
</dbReference>
<dbReference type="PROSITE" id="PS50109">
    <property type="entry name" value="HIS_KIN"/>
    <property type="match status" value="1"/>
</dbReference>
<evidence type="ECO:0000313" key="9">
    <source>
        <dbReference type="EMBL" id="APY01238.1"/>
    </source>
</evidence>
<organism evidence="9 10">
    <name type="scientific">Lacinutrix venerupis</name>
    <dbReference type="NCBI Taxonomy" id="1486034"/>
    <lineage>
        <taxon>Bacteria</taxon>
        <taxon>Pseudomonadati</taxon>
        <taxon>Bacteroidota</taxon>
        <taxon>Flavobacteriia</taxon>
        <taxon>Flavobacteriales</taxon>
        <taxon>Flavobacteriaceae</taxon>
        <taxon>Lacinutrix</taxon>
    </lineage>
</organism>
<dbReference type="InterPro" id="IPR052162">
    <property type="entry name" value="Sensor_kinase/Photoreceptor"/>
</dbReference>
<dbReference type="SMART" id="SM00086">
    <property type="entry name" value="PAC"/>
    <property type="match status" value="1"/>
</dbReference>
<keyword evidence="10" id="KW-1185">Reference proteome</keyword>
<dbReference type="Pfam" id="PF02518">
    <property type="entry name" value="HATPase_c"/>
    <property type="match status" value="1"/>
</dbReference>
<dbReference type="InterPro" id="IPR000700">
    <property type="entry name" value="PAS-assoc_C"/>
</dbReference>
<dbReference type="SUPFAM" id="SSF55874">
    <property type="entry name" value="ATPase domain of HSP90 chaperone/DNA topoisomerase II/histidine kinase"/>
    <property type="match status" value="1"/>
</dbReference>
<dbReference type="InterPro" id="IPR036890">
    <property type="entry name" value="HATPase_C_sf"/>
</dbReference>
<comment type="catalytic activity">
    <reaction evidence="1">
        <text>ATP + protein L-histidine = ADP + protein N-phospho-L-histidine.</text>
        <dbReference type="EC" id="2.7.13.3"/>
    </reaction>
</comment>
<dbReference type="SMART" id="SM00387">
    <property type="entry name" value="HATPase_c"/>
    <property type="match status" value="1"/>
</dbReference>
<dbReference type="InterPro" id="IPR005467">
    <property type="entry name" value="His_kinase_dom"/>
</dbReference>
<dbReference type="SUPFAM" id="SSF55785">
    <property type="entry name" value="PYP-like sensor domain (PAS domain)"/>
    <property type="match status" value="1"/>
</dbReference>
<keyword evidence="4" id="KW-0808">Transferase</keyword>
<dbReference type="InterPro" id="IPR004358">
    <property type="entry name" value="Sig_transdc_His_kin-like_C"/>
</dbReference>
<dbReference type="Proteomes" id="UP000187506">
    <property type="component" value="Chromosome"/>
</dbReference>
<feature type="domain" description="Histidine kinase" evidence="6">
    <location>
        <begin position="153"/>
        <end position="365"/>
    </location>
</feature>
<dbReference type="InterPro" id="IPR035965">
    <property type="entry name" value="PAS-like_dom_sf"/>
</dbReference>
<dbReference type="AlphaFoldDB" id="A0AAC9PXU2"/>
<reference evidence="9 10" key="1">
    <citation type="submission" date="2017-01" db="EMBL/GenBank/DDBJ databases">
        <title>Complete genome of Lacinutrix venerupis DOK2-8 isolated from seawater in Dokdo.</title>
        <authorList>
            <person name="Chi W.-J."/>
            <person name="Kim J.H."/>
        </authorList>
    </citation>
    <scope>NUCLEOTIDE SEQUENCE [LARGE SCALE GENOMIC DNA]</scope>
    <source>
        <strain evidence="9 10">DOK2-8</strain>
    </source>
</reference>
<dbReference type="CDD" id="cd00130">
    <property type="entry name" value="PAS"/>
    <property type="match status" value="1"/>
</dbReference>
<keyword evidence="3" id="KW-0597">Phosphoprotein</keyword>
<dbReference type="KEGG" id="lvn:BWR22_13285"/>
<evidence type="ECO:0000259" key="6">
    <source>
        <dbReference type="PROSITE" id="PS50109"/>
    </source>
</evidence>
<evidence type="ECO:0000256" key="5">
    <source>
        <dbReference type="ARBA" id="ARBA00022777"/>
    </source>
</evidence>
<feature type="domain" description="PAC" evidence="8">
    <location>
        <begin position="83"/>
        <end position="135"/>
    </location>
</feature>
<dbReference type="InterPro" id="IPR000014">
    <property type="entry name" value="PAS"/>
</dbReference>
<dbReference type="InterPro" id="IPR001610">
    <property type="entry name" value="PAC"/>
</dbReference>
<evidence type="ECO:0000259" key="8">
    <source>
        <dbReference type="PROSITE" id="PS50113"/>
    </source>
</evidence>
<name>A0AAC9PXU2_9FLAO</name>
<dbReference type="Gene3D" id="3.30.450.20">
    <property type="entry name" value="PAS domain"/>
    <property type="match status" value="1"/>
</dbReference>
<evidence type="ECO:0000259" key="7">
    <source>
        <dbReference type="PROSITE" id="PS50112"/>
    </source>
</evidence>
<dbReference type="InterPro" id="IPR003594">
    <property type="entry name" value="HATPase_dom"/>
</dbReference>
<dbReference type="RefSeq" id="WP_076734141.1">
    <property type="nucleotide sequence ID" value="NZ_CP019352.1"/>
</dbReference>
<dbReference type="PANTHER" id="PTHR43304">
    <property type="entry name" value="PHYTOCHROME-LIKE PROTEIN CPH1"/>
    <property type="match status" value="1"/>
</dbReference>
<dbReference type="PROSITE" id="PS50113">
    <property type="entry name" value="PAC"/>
    <property type="match status" value="1"/>
</dbReference>
<dbReference type="PRINTS" id="PR00344">
    <property type="entry name" value="BCTRLSENSOR"/>
</dbReference>
<sequence length="365" mass="41571">MSVKIAELEAELFQTIFNQANEGISIVSLEGEWIKVNKSVLDTLGYTENELYAMTFKDITHKDDLELDLNKMTSLLSGEISNYTMKKRYFHKKGHVIWARLSVSLVRNDLGRPLYFISQISDISNVIKNELKIKSMLGIVKAQNERLSDFTEIVTHNLKTHVSNLSTLVGFIEQDIPEVKPKEEFIMLKDSVLNLNDTVKHLTEISKINVIKENNLETLSLCNYVDKAIYNISALAKNFNCKFVNNINSNCKVKAIPAYLDSIILNFLTNAIKYRSKERQLVVTLQNEIQGEYNVLQIEDNGLGIDLNKFGDSLFKLYKTFHYNDDATGVGLFITKNHVESMGGKIEVESEVSKGTVFRIYFKKG</sequence>
<proteinExistence type="predicted"/>
<evidence type="ECO:0000256" key="1">
    <source>
        <dbReference type="ARBA" id="ARBA00000085"/>
    </source>
</evidence>
<accession>A0AAC9PXU2</accession>
<keyword evidence="5 9" id="KW-0418">Kinase</keyword>
<evidence type="ECO:0000256" key="4">
    <source>
        <dbReference type="ARBA" id="ARBA00022679"/>
    </source>
</evidence>
<dbReference type="NCBIfam" id="TIGR00229">
    <property type="entry name" value="sensory_box"/>
    <property type="match status" value="1"/>
</dbReference>
<dbReference type="InterPro" id="IPR013655">
    <property type="entry name" value="PAS_fold_3"/>
</dbReference>
<dbReference type="Pfam" id="PF08447">
    <property type="entry name" value="PAS_3"/>
    <property type="match status" value="1"/>
</dbReference>
<dbReference type="EMBL" id="CP019352">
    <property type="protein sequence ID" value="APY01238.1"/>
    <property type="molecule type" value="Genomic_DNA"/>
</dbReference>
<gene>
    <name evidence="9" type="ORF">BWR22_13285</name>
</gene>
<feature type="domain" description="PAS" evidence="7">
    <location>
        <begin position="9"/>
        <end position="79"/>
    </location>
</feature>
<dbReference type="EC" id="2.7.13.3" evidence="2"/>
<protein>
    <recommendedName>
        <fullName evidence="2">histidine kinase</fullName>
        <ecNumber evidence="2">2.7.13.3</ecNumber>
    </recommendedName>
</protein>
<dbReference type="PROSITE" id="PS50112">
    <property type="entry name" value="PAS"/>
    <property type="match status" value="1"/>
</dbReference>
<dbReference type="SMART" id="SM00091">
    <property type="entry name" value="PAS"/>
    <property type="match status" value="1"/>
</dbReference>
<evidence type="ECO:0000313" key="10">
    <source>
        <dbReference type="Proteomes" id="UP000187506"/>
    </source>
</evidence>
<evidence type="ECO:0000256" key="2">
    <source>
        <dbReference type="ARBA" id="ARBA00012438"/>
    </source>
</evidence>
<evidence type="ECO:0000256" key="3">
    <source>
        <dbReference type="ARBA" id="ARBA00022553"/>
    </source>
</evidence>